<accession>A0A383B3T5</accession>
<gene>
    <name evidence="1" type="ORF">METZ01_LOCUS467496</name>
</gene>
<evidence type="ECO:0000313" key="1">
    <source>
        <dbReference type="EMBL" id="SVE14642.1"/>
    </source>
</evidence>
<sequence>MNRLSSLFIALMLTVTTMSTGSLESNDFYDERYTGSTLAADDGNDTIDRTNTFPFDILFDEYYDTSAEVYSDLLVFQTNYPEIVELYVLTDNIPAGQTWQGNEIYGIKISDNVANEPDYYDDPD</sequence>
<organism evidence="1">
    <name type="scientific">marine metagenome</name>
    <dbReference type="NCBI Taxonomy" id="408172"/>
    <lineage>
        <taxon>unclassified sequences</taxon>
        <taxon>metagenomes</taxon>
        <taxon>ecological metagenomes</taxon>
    </lineage>
</organism>
<dbReference type="AlphaFoldDB" id="A0A383B3T5"/>
<dbReference type="SUPFAM" id="SSF53187">
    <property type="entry name" value="Zn-dependent exopeptidases"/>
    <property type="match status" value="1"/>
</dbReference>
<protein>
    <submittedName>
        <fullName evidence="1">Uncharacterized protein</fullName>
    </submittedName>
</protein>
<dbReference type="Gene3D" id="3.40.630.10">
    <property type="entry name" value="Zn peptidases"/>
    <property type="match status" value="1"/>
</dbReference>
<reference evidence="1" key="1">
    <citation type="submission" date="2018-05" db="EMBL/GenBank/DDBJ databases">
        <authorList>
            <person name="Lanie J.A."/>
            <person name="Ng W.-L."/>
            <person name="Kazmierczak K.M."/>
            <person name="Andrzejewski T.M."/>
            <person name="Davidsen T.M."/>
            <person name="Wayne K.J."/>
            <person name="Tettelin H."/>
            <person name="Glass J.I."/>
            <person name="Rusch D."/>
            <person name="Podicherti R."/>
            <person name="Tsui H.-C.T."/>
            <person name="Winkler M.E."/>
        </authorList>
    </citation>
    <scope>NUCLEOTIDE SEQUENCE</scope>
</reference>
<dbReference type="EMBL" id="UINC01197255">
    <property type="protein sequence ID" value="SVE14642.1"/>
    <property type="molecule type" value="Genomic_DNA"/>
</dbReference>
<name>A0A383B3T5_9ZZZZ</name>
<feature type="non-terminal residue" evidence="1">
    <location>
        <position position="124"/>
    </location>
</feature>
<proteinExistence type="predicted"/>